<organism evidence="2 3">
    <name type="scientific">Halorubellus litoreus</name>
    <dbReference type="NCBI Taxonomy" id="755308"/>
    <lineage>
        <taxon>Archaea</taxon>
        <taxon>Methanobacteriati</taxon>
        <taxon>Methanobacteriota</taxon>
        <taxon>Stenosarchaea group</taxon>
        <taxon>Halobacteria</taxon>
        <taxon>Halobacteriales</taxon>
        <taxon>Halorubellaceae</taxon>
        <taxon>Halorubellus</taxon>
    </lineage>
</organism>
<sequence>MSVPFPETADVAAGFGADQVTIAPDGTAYVVPSGMHERLRRAVVADHEADDRVEHADHEAVDRAEHADRDPKVALVLAGWVCLQADGMTDRVNVDAPDAFVDGAPIRRFARAHDAGSVAVARHPSGDVVTSSAPSTFAFDGRVE</sequence>
<evidence type="ECO:0000256" key="1">
    <source>
        <dbReference type="SAM" id="MobiDB-lite"/>
    </source>
</evidence>
<name>A0ABD5VCK0_9EURY</name>
<proteinExistence type="predicted"/>
<dbReference type="EMBL" id="JBHSXN010000002">
    <property type="protein sequence ID" value="MFC6953275.1"/>
    <property type="molecule type" value="Genomic_DNA"/>
</dbReference>
<feature type="region of interest" description="Disordered" evidence="1">
    <location>
        <begin position="46"/>
        <end position="67"/>
    </location>
</feature>
<dbReference type="RefSeq" id="WP_336350237.1">
    <property type="nucleotide sequence ID" value="NZ_JAZAQL010000002.1"/>
</dbReference>
<accession>A0ABD5VCK0</accession>
<protein>
    <submittedName>
        <fullName evidence="2">Uncharacterized protein</fullName>
    </submittedName>
</protein>
<dbReference type="AlphaFoldDB" id="A0ABD5VCK0"/>
<keyword evidence="3" id="KW-1185">Reference proteome</keyword>
<comment type="caution">
    <text evidence="2">The sequence shown here is derived from an EMBL/GenBank/DDBJ whole genome shotgun (WGS) entry which is preliminary data.</text>
</comment>
<evidence type="ECO:0000313" key="2">
    <source>
        <dbReference type="EMBL" id="MFC6953275.1"/>
    </source>
</evidence>
<evidence type="ECO:0000313" key="3">
    <source>
        <dbReference type="Proteomes" id="UP001596395"/>
    </source>
</evidence>
<gene>
    <name evidence="2" type="ORF">ACFQGB_10405</name>
</gene>
<reference evidence="2 3" key="1">
    <citation type="journal article" date="2019" name="Int. J. Syst. Evol. Microbiol.">
        <title>The Global Catalogue of Microorganisms (GCM) 10K type strain sequencing project: providing services to taxonomists for standard genome sequencing and annotation.</title>
        <authorList>
            <consortium name="The Broad Institute Genomics Platform"/>
            <consortium name="The Broad Institute Genome Sequencing Center for Infectious Disease"/>
            <person name="Wu L."/>
            <person name="Ma J."/>
        </authorList>
    </citation>
    <scope>NUCLEOTIDE SEQUENCE [LARGE SCALE GENOMIC DNA]</scope>
    <source>
        <strain evidence="2 3">GX26</strain>
    </source>
</reference>
<dbReference type="Proteomes" id="UP001596395">
    <property type="component" value="Unassembled WGS sequence"/>
</dbReference>